<evidence type="ECO:0000313" key="6">
    <source>
        <dbReference type="EMBL" id="SZX62121.1"/>
    </source>
</evidence>
<dbReference type="GO" id="GO:0012505">
    <property type="term" value="C:endomembrane system"/>
    <property type="evidence" value="ECO:0007669"/>
    <property type="project" value="TreeGrafter"/>
</dbReference>
<evidence type="ECO:0000256" key="3">
    <source>
        <dbReference type="ARBA" id="ARBA00022927"/>
    </source>
</evidence>
<evidence type="ECO:0000313" key="7">
    <source>
        <dbReference type="Proteomes" id="UP000256970"/>
    </source>
</evidence>
<evidence type="ECO:0000256" key="2">
    <source>
        <dbReference type="ARBA" id="ARBA00022448"/>
    </source>
</evidence>
<keyword evidence="7" id="KW-1185">Reference proteome</keyword>
<keyword evidence="2" id="KW-0813">Transport</keyword>
<keyword evidence="4" id="KW-0175">Coiled coil</keyword>
<dbReference type="STRING" id="3088.A0A383VAA1"/>
<organism evidence="6 7">
    <name type="scientific">Tetradesmus obliquus</name>
    <name type="common">Green alga</name>
    <name type="synonym">Acutodesmus obliquus</name>
    <dbReference type="NCBI Taxonomy" id="3088"/>
    <lineage>
        <taxon>Eukaryota</taxon>
        <taxon>Viridiplantae</taxon>
        <taxon>Chlorophyta</taxon>
        <taxon>core chlorophytes</taxon>
        <taxon>Chlorophyceae</taxon>
        <taxon>CS clade</taxon>
        <taxon>Sphaeropleales</taxon>
        <taxon>Scenedesmaceae</taxon>
        <taxon>Tetradesmus</taxon>
    </lineage>
</organism>
<evidence type="ECO:0000256" key="5">
    <source>
        <dbReference type="ARBA" id="ARBA00023136"/>
    </source>
</evidence>
<dbReference type="PANTHER" id="PTHR19957">
    <property type="entry name" value="SYNTAXIN"/>
    <property type="match status" value="1"/>
</dbReference>
<dbReference type="GO" id="GO:0006886">
    <property type="term" value="P:intracellular protein transport"/>
    <property type="evidence" value="ECO:0007669"/>
    <property type="project" value="TreeGrafter"/>
</dbReference>
<dbReference type="Gene3D" id="1.20.5.110">
    <property type="match status" value="1"/>
</dbReference>
<dbReference type="PANTHER" id="PTHR19957:SF124">
    <property type="entry name" value="SYNTAXIN-8"/>
    <property type="match status" value="1"/>
</dbReference>
<dbReference type="PROSITE" id="PS50192">
    <property type="entry name" value="T_SNARE"/>
    <property type="match status" value="1"/>
</dbReference>
<dbReference type="SMART" id="SM00397">
    <property type="entry name" value="t_SNARE"/>
    <property type="match status" value="1"/>
</dbReference>
<comment type="subcellular location">
    <subcellularLocation>
        <location evidence="1">Membrane</location>
    </subcellularLocation>
</comment>
<dbReference type="CDD" id="cd15841">
    <property type="entry name" value="SNARE_Qc"/>
    <property type="match status" value="1"/>
</dbReference>
<evidence type="ECO:0000256" key="1">
    <source>
        <dbReference type="ARBA" id="ARBA00004370"/>
    </source>
</evidence>
<name>A0A383VAA1_TETOB</name>
<reference evidence="6 7" key="1">
    <citation type="submission" date="2016-10" db="EMBL/GenBank/DDBJ databases">
        <authorList>
            <person name="Cai Z."/>
        </authorList>
    </citation>
    <scope>NUCLEOTIDE SEQUENCE [LARGE SCALE GENOMIC DNA]</scope>
</reference>
<dbReference type="SUPFAM" id="SSF58038">
    <property type="entry name" value="SNARE fusion complex"/>
    <property type="match status" value="1"/>
</dbReference>
<keyword evidence="5" id="KW-0472">Membrane</keyword>
<dbReference type="GO" id="GO:0006906">
    <property type="term" value="P:vesicle fusion"/>
    <property type="evidence" value="ECO:0007669"/>
    <property type="project" value="TreeGrafter"/>
</dbReference>
<sequence>MSLFDLQQRTDAILKKYEKYDAPMGKRRETKGDDPYQEEYDLIMSQVDDLNKQAEEVAAEKNRAIVAARNADIRKAKQSLLTDGIQALQKQKKKGKKVNKAVIEERDKQIQQLIEKIFSVPDGIGGNRRPNKPGVGLQLAKGAAITIGPIDPQQVNPMYYKQTDETAKFEQEWQYAKVRQDAQLERIEKGVSTLGDMARGMQEELDKQNPVIDDIDSQINKVTGQLKSNNARLTGLVTQMRSKRNFCIDIVLVCILLGIGAYIFTVATKKK</sequence>
<dbReference type="AlphaFoldDB" id="A0A383VAA1"/>
<dbReference type="GO" id="GO:0048278">
    <property type="term" value="P:vesicle docking"/>
    <property type="evidence" value="ECO:0007669"/>
    <property type="project" value="TreeGrafter"/>
</dbReference>
<dbReference type="EMBL" id="FNXT01000203">
    <property type="protein sequence ID" value="SZX62121.1"/>
    <property type="molecule type" value="Genomic_DNA"/>
</dbReference>
<accession>A0A383VAA1</accession>
<dbReference type="GO" id="GO:0031201">
    <property type="term" value="C:SNARE complex"/>
    <property type="evidence" value="ECO:0007669"/>
    <property type="project" value="TreeGrafter"/>
</dbReference>
<dbReference type="InterPro" id="IPR000727">
    <property type="entry name" value="T_SNARE_dom"/>
</dbReference>
<dbReference type="GO" id="GO:0000149">
    <property type="term" value="F:SNARE binding"/>
    <property type="evidence" value="ECO:0007669"/>
    <property type="project" value="TreeGrafter"/>
</dbReference>
<protein>
    <submittedName>
        <fullName evidence="6">Uncharacterized protein</fullName>
    </submittedName>
</protein>
<proteinExistence type="predicted"/>
<dbReference type="GO" id="GO:0005484">
    <property type="term" value="F:SNAP receptor activity"/>
    <property type="evidence" value="ECO:0007669"/>
    <property type="project" value="TreeGrafter"/>
</dbReference>
<gene>
    <name evidence="6" type="ORF">BQ4739_LOCUS2653</name>
</gene>
<dbReference type="Proteomes" id="UP000256970">
    <property type="component" value="Unassembled WGS sequence"/>
</dbReference>
<keyword evidence="3" id="KW-0653">Protein transport</keyword>
<evidence type="ECO:0000256" key="4">
    <source>
        <dbReference type="ARBA" id="ARBA00023054"/>
    </source>
</evidence>
<dbReference type="InterPro" id="IPR045242">
    <property type="entry name" value="Syntaxin"/>
</dbReference>